<evidence type="ECO:0000313" key="2">
    <source>
        <dbReference type="Proteomes" id="UP001604336"/>
    </source>
</evidence>
<name>A0ABD1Q2Z8_9LAMI</name>
<dbReference type="AlphaFoldDB" id="A0ABD1Q2Z8"/>
<organism evidence="1 2">
    <name type="scientific">Abeliophyllum distichum</name>
    <dbReference type="NCBI Taxonomy" id="126358"/>
    <lineage>
        <taxon>Eukaryota</taxon>
        <taxon>Viridiplantae</taxon>
        <taxon>Streptophyta</taxon>
        <taxon>Embryophyta</taxon>
        <taxon>Tracheophyta</taxon>
        <taxon>Spermatophyta</taxon>
        <taxon>Magnoliopsida</taxon>
        <taxon>eudicotyledons</taxon>
        <taxon>Gunneridae</taxon>
        <taxon>Pentapetalae</taxon>
        <taxon>asterids</taxon>
        <taxon>lamiids</taxon>
        <taxon>Lamiales</taxon>
        <taxon>Oleaceae</taxon>
        <taxon>Forsythieae</taxon>
        <taxon>Abeliophyllum</taxon>
    </lineage>
</organism>
<gene>
    <name evidence="1" type="ORF">Adt_38686</name>
</gene>
<protein>
    <submittedName>
        <fullName evidence="1">DUF659 domain-containing protein</fullName>
    </submittedName>
</protein>
<dbReference type="EMBL" id="JBFOLK010000012">
    <property type="protein sequence ID" value="KAL2470550.1"/>
    <property type="molecule type" value="Genomic_DNA"/>
</dbReference>
<accession>A0ABD1Q2Z8</accession>
<dbReference type="Proteomes" id="UP001604336">
    <property type="component" value="Unassembled WGS sequence"/>
</dbReference>
<keyword evidence="2" id="KW-1185">Reference proteome</keyword>
<reference evidence="2" key="1">
    <citation type="submission" date="2024-07" db="EMBL/GenBank/DDBJ databases">
        <title>Two chromosome-level genome assemblies of Korean endemic species Abeliophyllum distichum and Forsythia ovata (Oleaceae).</title>
        <authorList>
            <person name="Jang H."/>
        </authorList>
    </citation>
    <scope>NUCLEOTIDE SEQUENCE [LARGE SCALE GENOMIC DNA]</scope>
</reference>
<comment type="caution">
    <text evidence="1">The sequence shown here is derived from an EMBL/GenBank/DDBJ whole genome shotgun (WGS) entry which is preliminary data.</text>
</comment>
<sequence length="160" mass="18212">MHKVLTEISQKKKQAKETHEYTFGDDLMDIGENREDDVEDISIPLQRNEKSKGKRKVVEGIDNYFAPRTTTGSQPSIKSVLAGKEAIKKAHMAWARWFYDACIPFNALQSHYFQLALDATSAIGPIFKGPSYGDVRINLLRNCKKECQLLIDGYRKKMGE</sequence>
<proteinExistence type="predicted"/>
<evidence type="ECO:0000313" key="1">
    <source>
        <dbReference type="EMBL" id="KAL2470550.1"/>
    </source>
</evidence>